<evidence type="ECO:0000313" key="2">
    <source>
        <dbReference type="Proteomes" id="UP000199569"/>
    </source>
</evidence>
<protein>
    <submittedName>
        <fullName evidence="1">Uncharacterized protein</fullName>
    </submittedName>
</protein>
<proteinExistence type="predicted"/>
<dbReference type="STRING" id="549386.SAMN02927923_02792"/>
<dbReference type="Proteomes" id="UP000199569">
    <property type="component" value="Unassembled WGS sequence"/>
</dbReference>
<reference evidence="1 2" key="1">
    <citation type="submission" date="2016-10" db="EMBL/GenBank/DDBJ databases">
        <authorList>
            <person name="de Groot N.N."/>
        </authorList>
    </citation>
    <scope>NUCLEOTIDE SEQUENCE [LARGE SCALE GENOMIC DNA]</scope>
    <source>
        <strain evidence="1 2">CGMCC 1.7666</strain>
    </source>
</reference>
<keyword evidence="2" id="KW-1185">Reference proteome</keyword>
<dbReference type="EMBL" id="FMVJ01000007">
    <property type="protein sequence ID" value="SCY90191.1"/>
    <property type="molecule type" value="Genomic_DNA"/>
</dbReference>
<sequence length="49" mass="5492">MGGKLLEQLSVPAPPLTALHGLKIGRLALNFRFKREERSCAVPEREPQH</sequence>
<gene>
    <name evidence="1" type="ORF">SAMN02927923_02792</name>
</gene>
<name>A0A1G5JQJ6_9HYPH</name>
<organism evidence="1 2">
    <name type="scientific">Microvirga guangxiensis</name>
    <dbReference type="NCBI Taxonomy" id="549386"/>
    <lineage>
        <taxon>Bacteria</taxon>
        <taxon>Pseudomonadati</taxon>
        <taxon>Pseudomonadota</taxon>
        <taxon>Alphaproteobacteria</taxon>
        <taxon>Hyphomicrobiales</taxon>
        <taxon>Methylobacteriaceae</taxon>
        <taxon>Microvirga</taxon>
    </lineage>
</organism>
<dbReference type="AlphaFoldDB" id="A0A1G5JQJ6"/>
<evidence type="ECO:0000313" key="1">
    <source>
        <dbReference type="EMBL" id="SCY90191.1"/>
    </source>
</evidence>
<accession>A0A1G5JQJ6</accession>